<feature type="domain" description="MobA-like NTP transferase" evidence="3">
    <location>
        <begin position="10"/>
        <end position="115"/>
    </location>
</feature>
<dbReference type="HOGENOM" id="CLU_055597_3_1_5"/>
<name>B0SWR0_CAUSK</name>
<dbReference type="STRING" id="366602.Caul_3993"/>
<evidence type="ECO:0000256" key="2">
    <source>
        <dbReference type="ARBA" id="ARBA00022842"/>
    </source>
</evidence>
<dbReference type="SUPFAM" id="SSF53448">
    <property type="entry name" value="Nucleotide-diphospho-sugar transferases"/>
    <property type="match status" value="1"/>
</dbReference>
<dbReference type="EMBL" id="CP000927">
    <property type="protein sequence ID" value="ABZ73118.1"/>
    <property type="molecule type" value="Genomic_DNA"/>
</dbReference>
<dbReference type="Pfam" id="PF12804">
    <property type="entry name" value="NTP_transf_3"/>
    <property type="match status" value="1"/>
</dbReference>
<dbReference type="InterPro" id="IPR029044">
    <property type="entry name" value="Nucleotide-diphossugar_trans"/>
</dbReference>
<organism evidence="4">
    <name type="scientific">Caulobacter sp. (strain K31)</name>
    <dbReference type="NCBI Taxonomy" id="366602"/>
    <lineage>
        <taxon>Bacteria</taxon>
        <taxon>Pseudomonadati</taxon>
        <taxon>Pseudomonadota</taxon>
        <taxon>Alphaproteobacteria</taxon>
        <taxon>Caulobacterales</taxon>
        <taxon>Caulobacteraceae</taxon>
        <taxon>Caulobacter</taxon>
    </lineage>
</organism>
<keyword evidence="2" id="KW-0460">Magnesium</keyword>
<dbReference type="GO" id="GO:0016779">
    <property type="term" value="F:nucleotidyltransferase activity"/>
    <property type="evidence" value="ECO:0007669"/>
    <property type="project" value="UniProtKB-ARBA"/>
</dbReference>
<keyword evidence="1" id="KW-0808">Transferase</keyword>
<dbReference type="Gene3D" id="3.90.550.10">
    <property type="entry name" value="Spore Coat Polysaccharide Biosynthesis Protein SpsA, Chain A"/>
    <property type="match status" value="1"/>
</dbReference>
<dbReference type="OrthoDB" id="9788394at2"/>
<evidence type="ECO:0000259" key="3">
    <source>
        <dbReference type="Pfam" id="PF12804"/>
    </source>
</evidence>
<dbReference type="KEGG" id="cak:Caul_3993"/>
<accession>B0SWR0</accession>
<dbReference type="AlphaFoldDB" id="B0SWR0"/>
<evidence type="ECO:0000256" key="1">
    <source>
        <dbReference type="ARBA" id="ARBA00022679"/>
    </source>
</evidence>
<dbReference type="eggNOG" id="COG0746">
    <property type="taxonomic scope" value="Bacteria"/>
</dbReference>
<reference evidence="4" key="1">
    <citation type="submission" date="2008-01" db="EMBL/GenBank/DDBJ databases">
        <title>Complete sequence of chromosome of Caulobacter sp. K31.</title>
        <authorList>
            <consortium name="US DOE Joint Genome Institute"/>
            <person name="Copeland A."/>
            <person name="Lucas S."/>
            <person name="Lapidus A."/>
            <person name="Barry K."/>
            <person name="Glavina del Rio T."/>
            <person name="Dalin E."/>
            <person name="Tice H."/>
            <person name="Pitluck S."/>
            <person name="Bruce D."/>
            <person name="Goodwin L."/>
            <person name="Thompson L.S."/>
            <person name="Brettin T."/>
            <person name="Detter J.C."/>
            <person name="Han C."/>
            <person name="Schmutz J."/>
            <person name="Larimer F."/>
            <person name="Land M."/>
            <person name="Hauser L."/>
            <person name="Kyrpides N."/>
            <person name="Kim E."/>
            <person name="Stephens C."/>
            <person name="Richardson P."/>
        </authorList>
    </citation>
    <scope>NUCLEOTIDE SEQUENCE [LARGE SCALE GENOMIC DNA]</scope>
    <source>
        <strain evidence="4">K31</strain>
    </source>
</reference>
<evidence type="ECO:0000313" key="4">
    <source>
        <dbReference type="EMBL" id="ABZ73118.1"/>
    </source>
</evidence>
<protein>
    <recommendedName>
        <fullName evidence="3">MobA-like NTP transferase domain-containing protein</fullName>
    </recommendedName>
</protein>
<dbReference type="PANTHER" id="PTHR19136:SF81">
    <property type="entry name" value="MOLYBDENUM COFACTOR GUANYLYLTRANSFERASE"/>
    <property type="match status" value="1"/>
</dbReference>
<gene>
    <name evidence="4" type="ordered locus">Caul_3993</name>
</gene>
<sequence length="185" mass="18926">MTSCRPPFGAIILTGGASRRMGADKALLDWDGQRAVDRVAALATAAGAALVLTAGRDHGLEHVEDPQPGAGPVGGVLAGARVLAGRGLSRMLVLAVDAPTAIAADLAPLLAAAQPGAFYEGLPVPMVVTLAALPAEAQAGWPLRRLVEAAGLAALPCDEAVRSRLRGANTPEERKFLKLSSRTEQ</sequence>
<dbReference type="PANTHER" id="PTHR19136">
    <property type="entry name" value="MOLYBDENUM COFACTOR GUANYLYLTRANSFERASE"/>
    <property type="match status" value="1"/>
</dbReference>
<proteinExistence type="predicted"/>
<dbReference type="InterPro" id="IPR025877">
    <property type="entry name" value="MobA-like_NTP_Trfase"/>
</dbReference>